<accession>A0A2W7NIK6</accession>
<proteinExistence type="predicted"/>
<keyword evidence="2" id="KW-1185">Reference proteome</keyword>
<comment type="caution">
    <text evidence="1">The sequence shown here is derived from an EMBL/GenBank/DDBJ whole genome shotgun (WGS) entry which is preliminary data.</text>
</comment>
<protein>
    <submittedName>
        <fullName evidence="1">Cell division protein ZapA</fullName>
    </submittedName>
</protein>
<dbReference type="EMBL" id="QKZK01000002">
    <property type="protein sequence ID" value="PZX20281.1"/>
    <property type="molecule type" value="Genomic_DNA"/>
</dbReference>
<name>A0A2W7NIK6_9BACT</name>
<dbReference type="Proteomes" id="UP000249239">
    <property type="component" value="Unassembled WGS sequence"/>
</dbReference>
<dbReference type="GO" id="GO:0051301">
    <property type="term" value="P:cell division"/>
    <property type="evidence" value="ECO:0007669"/>
    <property type="project" value="UniProtKB-KW"/>
</dbReference>
<dbReference type="SUPFAM" id="SSF102829">
    <property type="entry name" value="Cell division protein ZapA-like"/>
    <property type="match status" value="1"/>
</dbReference>
<evidence type="ECO:0000313" key="1">
    <source>
        <dbReference type="EMBL" id="PZX20281.1"/>
    </source>
</evidence>
<dbReference type="AlphaFoldDB" id="A0A2W7NIK6"/>
<gene>
    <name evidence="1" type="ORF">LX69_00278</name>
</gene>
<keyword evidence="1" id="KW-0131">Cell cycle</keyword>
<dbReference type="OrthoDB" id="1495773at2"/>
<dbReference type="Pfam" id="PF05164">
    <property type="entry name" value="ZapA"/>
    <property type="match status" value="1"/>
</dbReference>
<dbReference type="InterPro" id="IPR036192">
    <property type="entry name" value="Cell_div_ZapA-like_sf"/>
</dbReference>
<keyword evidence="1" id="KW-0132">Cell division</keyword>
<dbReference type="InterPro" id="IPR007838">
    <property type="entry name" value="Cell_div_ZapA-like"/>
</dbReference>
<evidence type="ECO:0000313" key="2">
    <source>
        <dbReference type="Proteomes" id="UP000249239"/>
    </source>
</evidence>
<reference evidence="1 2" key="1">
    <citation type="submission" date="2018-06" db="EMBL/GenBank/DDBJ databases">
        <title>Genomic Encyclopedia of Archaeal and Bacterial Type Strains, Phase II (KMG-II): from individual species to whole genera.</title>
        <authorList>
            <person name="Goeker M."/>
        </authorList>
    </citation>
    <scope>NUCLEOTIDE SEQUENCE [LARGE SCALE GENOMIC DNA]</scope>
    <source>
        <strain evidence="1 2">DSM 6779</strain>
    </source>
</reference>
<sequence>MDDKLSIRVNVAERYYPLRIDRSDEERIRLAARMINDKVSQYQQHYADKDMQDFLAMASLQMVIKLLELENQQDETPLMEAMKNLDKKLDELLAQE</sequence>
<organism evidence="1 2">
    <name type="scientific">Breznakibacter xylanolyticus</name>
    <dbReference type="NCBI Taxonomy" id="990"/>
    <lineage>
        <taxon>Bacteria</taxon>
        <taxon>Pseudomonadati</taxon>
        <taxon>Bacteroidota</taxon>
        <taxon>Bacteroidia</taxon>
        <taxon>Marinilabiliales</taxon>
        <taxon>Marinilabiliaceae</taxon>
        <taxon>Breznakibacter</taxon>
    </lineage>
</organism>
<dbReference type="RefSeq" id="WP_111444020.1">
    <property type="nucleotide sequence ID" value="NZ_QKZK01000002.1"/>
</dbReference>